<dbReference type="KEGG" id="nmv:NITMOv2_1575"/>
<dbReference type="EMBL" id="CP011801">
    <property type="protein sequence ID" value="ALA57999.1"/>
    <property type="molecule type" value="Genomic_DNA"/>
</dbReference>
<dbReference type="InterPro" id="IPR013321">
    <property type="entry name" value="Arc_rbn_hlx_hlx"/>
</dbReference>
<accession>A0A0K2GAV9</accession>
<dbReference type="GO" id="GO:0006355">
    <property type="term" value="P:regulation of DNA-templated transcription"/>
    <property type="evidence" value="ECO:0007669"/>
    <property type="project" value="InterPro"/>
</dbReference>
<protein>
    <recommendedName>
        <fullName evidence="1">Ribbon-helix-helix protein CopG domain-containing protein</fullName>
    </recommendedName>
</protein>
<dbReference type="STRING" id="42253.NITMOv2_1575"/>
<reference evidence="2 3" key="1">
    <citation type="journal article" date="2015" name="Proc. Natl. Acad. Sci. U.S.A.">
        <title>Expanded metabolic versatility of ubiquitous nitrite-oxidizing bacteria from the genus Nitrospira.</title>
        <authorList>
            <person name="Koch H."/>
            <person name="Lucker S."/>
            <person name="Albertsen M."/>
            <person name="Kitzinger K."/>
            <person name="Herbold C."/>
            <person name="Spieck E."/>
            <person name="Nielsen P.H."/>
            <person name="Wagner M."/>
            <person name="Daims H."/>
        </authorList>
    </citation>
    <scope>NUCLEOTIDE SEQUENCE [LARGE SCALE GENOMIC DNA]</scope>
    <source>
        <strain evidence="2 3">NSP M-1</strain>
    </source>
</reference>
<dbReference type="InterPro" id="IPR002145">
    <property type="entry name" value="CopG"/>
</dbReference>
<evidence type="ECO:0000313" key="3">
    <source>
        <dbReference type="Proteomes" id="UP000069205"/>
    </source>
</evidence>
<dbReference type="Gene3D" id="1.10.1220.10">
    <property type="entry name" value="Met repressor-like"/>
    <property type="match status" value="1"/>
</dbReference>
<evidence type="ECO:0000259" key="1">
    <source>
        <dbReference type="Pfam" id="PF01402"/>
    </source>
</evidence>
<dbReference type="Pfam" id="PF01402">
    <property type="entry name" value="RHH_1"/>
    <property type="match status" value="1"/>
</dbReference>
<feature type="domain" description="Ribbon-helix-helix protein CopG" evidence="1">
    <location>
        <begin position="49"/>
        <end position="84"/>
    </location>
</feature>
<organism evidence="2 3">
    <name type="scientific">Nitrospira moscoviensis</name>
    <dbReference type="NCBI Taxonomy" id="42253"/>
    <lineage>
        <taxon>Bacteria</taxon>
        <taxon>Pseudomonadati</taxon>
        <taxon>Nitrospirota</taxon>
        <taxon>Nitrospiria</taxon>
        <taxon>Nitrospirales</taxon>
        <taxon>Nitrospiraceae</taxon>
        <taxon>Nitrospira</taxon>
    </lineage>
</organism>
<dbReference type="Proteomes" id="UP000069205">
    <property type="component" value="Chromosome"/>
</dbReference>
<keyword evidence="3" id="KW-1185">Reference proteome</keyword>
<dbReference type="PATRIC" id="fig|42253.5.peg.1548"/>
<gene>
    <name evidence="2" type="ORF">NITMOv2_1575</name>
</gene>
<name>A0A0K2GAV9_NITMO</name>
<proteinExistence type="predicted"/>
<dbReference type="AlphaFoldDB" id="A0A0K2GAV9"/>
<sequence>MERRGALIHDETDSGVGELALRSSTLTDVPHACIILSYSEVEMKRGRVPLTVSVPSELATKFEKLAKAEAKNKSQLFREMVSVYEQRRREEEFLALQRYGARQARKKRVLTEADVEALVFQDR</sequence>
<evidence type="ECO:0000313" key="2">
    <source>
        <dbReference type="EMBL" id="ALA57999.1"/>
    </source>
</evidence>